<comment type="caution">
    <text evidence="3">The sequence shown here is derived from an EMBL/GenBank/DDBJ whole genome shotgun (WGS) entry which is preliminary data.</text>
</comment>
<dbReference type="Proteomes" id="UP001403094">
    <property type="component" value="Unassembled WGS sequence"/>
</dbReference>
<reference evidence="4" key="1">
    <citation type="journal article" date="2019" name="Int. J. Syst. Evol. Microbiol.">
        <title>The Global Catalogue of Microorganisms (GCM) 10K type strain sequencing project: providing services to taxonomists for standard genome sequencing and annotation.</title>
        <authorList>
            <consortium name="The Broad Institute Genomics Platform"/>
            <consortium name="The Broad Institute Genome Sequencing Center for Infectious Disease"/>
            <person name="Wu L."/>
            <person name="Ma J."/>
        </authorList>
    </citation>
    <scope>NUCLEOTIDE SEQUENCE [LARGE SCALE GENOMIC DNA]</scope>
    <source>
        <strain evidence="4">JCM 14549</strain>
    </source>
</reference>
<evidence type="ECO:0000313" key="4">
    <source>
        <dbReference type="Proteomes" id="UP001403094"/>
    </source>
</evidence>
<protein>
    <recommendedName>
        <fullName evidence="5">Lipoprotein</fullName>
    </recommendedName>
</protein>
<name>A0ABP5GSW8_9ACTN</name>
<feature type="signal peptide" evidence="2">
    <location>
        <begin position="1"/>
        <end position="26"/>
    </location>
</feature>
<evidence type="ECO:0000313" key="3">
    <source>
        <dbReference type="EMBL" id="GAA2055986.1"/>
    </source>
</evidence>
<proteinExistence type="predicted"/>
<gene>
    <name evidence="3" type="ORF">GCM10009757_33440</name>
</gene>
<feature type="chain" id="PRO_5046101051" description="Lipoprotein" evidence="2">
    <location>
        <begin position="27"/>
        <end position="229"/>
    </location>
</feature>
<dbReference type="PROSITE" id="PS51257">
    <property type="entry name" value="PROKAR_LIPOPROTEIN"/>
    <property type="match status" value="1"/>
</dbReference>
<evidence type="ECO:0000256" key="1">
    <source>
        <dbReference type="SAM" id="MobiDB-lite"/>
    </source>
</evidence>
<organism evidence="3 4">
    <name type="scientific">Streptomyces cheonanensis</name>
    <dbReference type="NCBI Taxonomy" id="312720"/>
    <lineage>
        <taxon>Bacteria</taxon>
        <taxon>Bacillati</taxon>
        <taxon>Actinomycetota</taxon>
        <taxon>Actinomycetes</taxon>
        <taxon>Kitasatosporales</taxon>
        <taxon>Streptomycetaceae</taxon>
        <taxon>Streptomyces</taxon>
    </lineage>
</organism>
<feature type="compositionally biased region" description="Acidic residues" evidence="1">
    <location>
        <begin position="45"/>
        <end position="65"/>
    </location>
</feature>
<evidence type="ECO:0000256" key="2">
    <source>
        <dbReference type="SAM" id="SignalP"/>
    </source>
</evidence>
<keyword evidence="2" id="KW-0732">Signal</keyword>
<keyword evidence="4" id="KW-1185">Reference proteome</keyword>
<accession>A0ABP5GSW8</accession>
<sequence>MPVRGTKMLPVTAAAFLLALTTACGGGDGSDTDTDAASGTPEPEVTADSDQEPAGENETEEESAPEQDSALALGESSGPVPFVIEHSDGERWEATVEVTVDRVELGENAALEGHFDAEDVEGLRPAAVYITLAHVSGDDLTYNYAGTNLRVRTAEGESSTEIAMIGNLQFEGACSDDVGSPQEELPAGAVIEKCKTVLVPEDSDPAEVEIYMGPSYFRSDPANLIWNLA</sequence>
<evidence type="ECO:0008006" key="5">
    <source>
        <dbReference type="Google" id="ProtNLM"/>
    </source>
</evidence>
<feature type="region of interest" description="Disordered" evidence="1">
    <location>
        <begin position="25"/>
        <end position="83"/>
    </location>
</feature>
<dbReference type="EMBL" id="BAAANQ010000006">
    <property type="protein sequence ID" value="GAA2055986.1"/>
    <property type="molecule type" value="Genomic_DNA"/>
</dbReference>